<dbReference type="PATRIC" id="fig|213810.4.peg.1617"/>
<dbReference type="AlphaFoldDB" id="D4LDW4"/>
<organism evidence="1 2">
    <name type="scientific">Ruminococcus champanellensis (strain DSM 18848 / JCM 17042 / KCTC 15320 / 18P13)</name>
    <dbReference type="NCBI Taxonomy" id="213810"/>
    <lineage>
        <taxon>Bacteria</taxon>
        <taxon>Bacillati</taxon>
        <taxon>Bacillota</taxon>
        <taxon>Clostridia</taxon>
        <taxon>Eubacteriales</taxon>
        <taxon>Oscillospiraceae</taxon>
        <taxon>Ruminococcus</taxon>
    </lineage>
</organism>
<proteinExistence type="predicted"/>
<reference evidence="1" key="1">
    <citation type="submission" date="2010-03" db="EMBL/GenBank/DDBJ databases">
        <title>The genome sequence of Ruminococcus sp. 18P13.</title>
        <authorList>
            <consortium name="metaHIT consortium -- http://www.metahit.eu/"/>
            <person name="Pajon A."/>
            <person name="Turner K."/>
            <person name="Parkhill J."/>
            <person name="Bernalier A."/>
        </authorList>
    </citation>
    <scope>NUCLEOTIDE SEQUENCE [LARGE SCALE GENOMIC DNA]</scope>
    <source>
        <strain evidence="1">Type strain: 18P13</strain>
    </source>
</reference>
<dbReference type="BioCyc" id="RCHA213810:RUM_RS08470-MONOMER"/>
<dbReference type="KEGG" id="rch:RUM_17430"/>
<dbReference type="GeneID" id="83156436"/>
<accession>D4LDW4</accession>
<protein>
    <submittedName>
        <fullName evidence="1">Phage major tail protein 2</fullName>
    </submittedName>
</protein>
<sequence>MALYSGVTGKLSIKSGSGTAKELVHMSNWSVELTKEILEVLSFGEDYKEKVPSVKDWSASADGTADFATDSNQKDLVDAFENGTKLTASFYLDKDTFLVGDCYVESLTVEHAADGKGDISISLAGSQAATLTLPTSGGGT</sequence>
<evidence type="ECO:0000313" key="2">
    <source>
        <dbReference type="Proteomes" id="UP000007054"/>
    </source>
</evidence>
<dbReference type="Proteomes" id="UP000007054">
    <property type="component" value="Chromosome"/>
</dbReference>
<gene>
    <name evidence="1" type="ordered locus">RUM_17430</name>
</gene>
<dbReference type="STRING" id="213810.RUM_17430"/>
<dbReference type="RefSeq" id="WP_015558715.1">
    <property type="nucleotide sequence ID" value="NC_021039.1"/>
</dbReference>
<dbReference type="HOGENOM" id="CLU_1833745_0_0_9"/>
<name>D4LDW4_RUMC1</name>
<dbReference type="EMBL" id="FP929052">
    <property type="protein sequence ID" value="CBL17809.1"/>
    <property type="molecule type" value="Genomic_DNA"/>
</dbReference>
<evidence type="ECO:0000313" key="1">
    <source>
        <dbReference type="EMBL" id="CBL17809.1"/>
    </source>
</evidence>
<reference evidence="1" key="2">
    <citation type="submission" date="2010-03" db="EMBL/GenBank/DDBJ databases">
        <authorList>
            <person name="Pajon A."/>
        </authorList>
    </citation>
    <scope>NUCLEOTIDE SEQUENCE</scope>
    <source>
        <strain evidence="1">Type strain: 18P13</strain>
    </source>
</reference>
<keyword evidence="2" id="KW-1185">Reference proteome</keyword>